<keyword evidence="10" id="KW-1185">Reference proteome</keyword>
<protein>
    <recommendedName>
        <fullName evidence="8">DZF domain-containing protein</fullName>
    </recommendedName>
</protein>
<dbReference type="GO" id="GO:0071013">
    <property type="term" value="C:catalytic step 2 spliceosome"/>
    <property type="evidence" value="ECO:0007669"/>
    <property type="project" value="TreeGrafter"/>
</dbReference>
<dbReference type="InterPro" id="IPR049401">
    <property type="entry name" value="DZF_dom_N"/>
</dbReference>
<evidence type="ECO:0000256" key="1">
    <source>
        <dbReference type="ARBA" id="ARBA00004123"/>
    </source>
</evidence>
<evidence type="ECO:0000256" key="3">
    <source>
        <dbReference type="ARBA" id="ARBA00023125"/>
    </source>
</evidence>
<evidence type="ECO:0000256" key="7">
    <source>
        <dbReference type="SAM" id="MobiDB-lite"/>
    </source>
</evidence>
<evidence type="ECO:0000256" key="2">
    <source>
        <dbReference type="ARBA" id="ARBA00023015"/>
    </source>
</evidence>
<dbReference type="OrthoDB" id="5775647at2759"/>
<accession>A0A2W1BI41</accession>
<keyword evidence="3" id="KW-0238">DNA-binding</keyword>
<feature type="domain" description="DZF" evidence="8">
    <location>
        <begin position="11"/>
        <end position="220"/>
    </location>
</feature>
<dbReference type="EMBL" id="KZ150189">
    <property type="protein sequence ID" value="PZC72430.1"/>
    <property type="molecule type" value="Genomic_DNA"/>
</dbReference>
<evidence type="ECO:0000313" key="10">
    <source>
        <dbReference type="Proteomes" id="UP000249218"/>
    </source>
</evidence>
<evidence type="ECO:0000256" key="5">
    <source>
        <dbReference type="ARBA" id="ARBA00023163"/>
    </source>
</evidence>
<dbReference type="InterPro" id="IPR006561">
    <property type="entry name" value="DZF_dom"/>
</dbReference>
<keyword evidence="2" id="KW-0805">Transcription regulation</keyword>
<dbReference type="Pfam" id="PF07528">
    <property type="entry name" value="DZF_N"/>
    <property type="match status" value="2"/>
</dbReference>
<evidence type="ECO:0000259" key="8">
    <source>
        <dbReference type="PROSITE" id="PS51703"/>
    </source>
</evidence>
<dbReference type="PANTHER" id="PTHR46447:SF1">
    <property type="entry name" value="INTERLEUKIN ENHANCER-BINDING FACTOR 2"/>
    <property type="match status" value="1"/>
</dbReference>
<name>A0A2W1BI41_HELAM</name>
<reference evidence="9 10" key="1">
    <citation type="journal article" date="2017" name="BMC Biol.">
        <title>Genomic innovations, transcriptional plasticity and gene loss underlying the evolution and divergence of two highly polyphagous and invasive Helicoverpa pest species.</title>
        <authorList>
            <person name="Pearce S.L."/>
            <person name="Clarke D.F."/>
            <person name="East P.D."/>
            <person name="Elfekih S."/>
            <person name="Gordon K.H."/>
            <person name="Jermiin L.S."/>
            <person name="McGaughran A."/>
            <person name="Oakeshott J.G."/>
            <person name="Papanikolaou A."/>
            <person name="Perera O.P."/>
            <person name="Rane R.V."/>
            <person name="Richards S."/>
            <person name="Tay W.T."/>
            <person name="Walsh T.K."/>
            <person name="Anderson A."/>
            <person name="Anderson C.J."/>
            <person name="Asgari S."/>
            <person name="Board P.G."/>
            <person name="Bretschneider A."/>
            <person name="Campbell P.M."/>
            <person name="Chertemps T."/>
            <person name="Christeller J.T."/>
            <person name="Coppin C.W."/>
            <person name="Downes S.J."/>
            <person name="Duan G."/>
            <person name="Farnsworth C.A."/>
            <person name="Good R.T."/>
            <person name="Han L.B."/>
            <person name="Han Y.C."/>
            <person name="Hatje K."/>
            <person name="Horne I."/>
            <person name="Huang Y.P."/>
            <person name="Hughes D.S."/>
            <person name="Jacquin-Joly E."/>
            <person name="James W."/>
            <person name="Jhangiani S."/>
            <person name="Kollmar M."/>
            <person name="Kuwar S.S."/>
            <person name="Li S."/>
            <person name="Liu N.Y."/>
            <person name="Maibeche M.T."/>
            <person name="Miller J.R."/>
            <person name="Montagne N."/>
            <person name="Perry T."/>
            <person name="Qu J."/>
            <person name="Song S.V."/>
            <person name="Sutton G.G."/>
            <person name="Vogel H."/>
            <person name="Walenz B.P."/>
            <person name="Xu W."/>
            <person name="Zhang H.J."/>
            <person name="Zou Z."/>
            <person name="Batterham P."/>
            <person name="Edwards O.R."/>
            <person name="Feyereisen R."/>
            <person name="Gibbs R.A."/>
            <person name="Heckel D.G."/>
            <person name="McGrath A."/>
            <person name="Robin C."/>
            <person name="Scherer S.E."/>
            <person name="Worley K.C."/>
            <person name="Wu Y.D."/>
        </authorList>
    </citation>
    <scope>NUCLEOTIDE SEQUENCE [LARGE SCALE GENOMIC DNA]</scope>
    <source>
        <strain evidence="9">Harm_GR_Male_#8</strain>
        <tissue evidence="9">Whole organism</tissue>
    </source>
</reference>
<organism evidence="9 10">
    <name type="scientific">Helicoverpa armigera</name>
    <name type="common">Cotton bollworm</name>
    <name type="synonym">Heliothis armigera</name>
    <dbReference type="NCBI Taxonomy" id="29058"/>
    <lineage>
        <taxon>Eukaryota</taxon>
        <taxon>Metazoa</taxon>
        <taxon>Ecdysozoa</taxon>
        <taxon>Arthropoda</taxon>
        <taxon>Hexapoda</taxon>
        <taxon>Insecta</taxon>
        <taxon>Pterygota</taxon>
        <taxon>Neoptera</taxon>
        <taxon>Endopterygota</taxon>
        <taxon>Lepidoptera</taxon>
        <taxon>Glossata</taxon>
        <taxon>Ditrysia</taxon>
        <taxon>Noctuoidea</taxon>
        <taxon>Noctuidae</taxon>
        <taxon>Heliothinae</taxon>
        <taxon>Helicoverpa</taxon>
    </lineage>
</organism>
<dbReference type="Proteomes" id="UP000249218">
    <property type="component" value="Unassembled WGS sequence"/>
</dbReference>
<dbReference type="Gene3D" id="3.30.460.10">
    <property type="entry name" value="Beta Polymerase, domain 2"/>
    <property type="match status" value="2"/>
</dbReference>
<evidence type="ECO:0000256" key="4">
    <source>
        <dbReference type="ARBA" id="ARBA00023159"/>
    </source>
</evidence>
<evidence type="ECO:0000313" key="9">
    <source>
        <dbReference type="EMBL" id="PZC72430.1"/>
    </source>
</evidence>
<dbReference type="AlphaFoldDB" id="A0A2W1BI41"/>
<dbReference type="SUPFAM" id="SSF81301">
    <property type="entry name" value="Nucleotidyltransferase"/>
    <property type="match status" value="2"/>
</dbReference>
<dbReference type="PANTHER" id="PTHR46447">
    <property type="entry name" value="INTERLEUKIN ENHANCER-BINDING FACTOR"/>
    <property type="match status" value="1"/>
</dbReference>
<feature type="domain" description="DZF" evidence="8">
    <location>
        <begin position="242"/>
        <end position="494"/>
    </location>
</feature>
<dbReference type="InterPro" id="IPR043519">
    <property type="entry name" value="NT_sf"/>
</dbReference>
<dbReference type="SMART" id="SM00572">
    <property type="entry name" value="DZF"/>
    <property type="match status" value="2"/>
</dbReference>
<dbReference type="GO" id="GO:0003725">
    <property type="term" value="F:double-stranded RNA binding"/>
    <property type="evidence" value="ECO:0007669"/>
    <property type="project" value="TreeGrafter"/>
</dbReference>
<dbReference type="FunFam" id="3.30.460.10:FF:000093">
    <property type="entry name" value="Interleukin enhancer-binding factor 2"/>
    <property type="match status" value="2"/>
</dbReference>
<feature type="compositionally biased region" description="Gly residues" evidence="7">
    <location>
        <begin position="222"/>
        <end position="236"/>
    </location>
</feature>
<dbReference type="GO" id="GO:0045893">
    <property type="term" value="P:positive regulation of DNA-templated transcription"/>
    <property type="evidence" value="ECO:0007669"/>
    <property type="project" value="TreeGrafter"/>
</dbReference>
<feature type="region of interest" description="Disordered" evidence="7">
    <location>
        <begin position="220"/>
        <end position="240"/>
    </location>
</feature>
<comment type="subcellular location">
    <subcellularLocation>
        <location evidence="1">Nucleus</location>
    </subcellularLocation>
</comment>
<proteinExistence type="predicted"/>
<keyword evidence="5" id="KW-0804">Transcription</keyword>
<sequence>MNVEGWRGRGRPRKRWIDCLKEDMKQKGVDVSVAAGFRTLCSGRSGSGMLEELCPTPAEQSAVLSLITKLQTVLDNLVVAPGDFAACQLEEVRQVGSYKKGTMMAGKNVADIVVIMKTLPTKEAVEGLSNKVNEELNKLMRAETPSTSVTTACHERGFTVTGPSAAVRVLITTLHQNLRKLEPEVHLDYKVINSHLAAIRHSRWFEENAHHSSIKCIMVRGTGRGGRGMPGRGGMGRPPFNRPRVLMLRPPFDLILAEPAFPRCKPAPDDSALTQALLKRHAELCPTPAEQSAVLSLITKLQTVLDNLVVAPGDFAACQLEEVRQVGSYKKGTMMAGKNVADIVVIMKTLPTKEAVEGLSNKVNEELNKLMRAETPSTSVTTACHERGFTVTGPSAAVRVLITTLHQNLRKLEPEVHLDYKVINSHLAAIRHSRWFEENAHHSSIKVLIRLLRDMCARHSGLEPLTPWMIDLLAHHCIMNNPARQALPINVAFR</sequence>
<keyword evidence="6" id="KW-0539">Nucleus</keyword>
<dbReference type="Pfam" id="PF20965">
    <property type="entry name" value="DZF_C"/>
    <property type="match status" value="1"/>
</dbReference>
<dbReference type="InterPro" id="IPR052134">
    <property type="entry name" value="ILF2"/>
</dbReference>
<keyword evidence="4" id="KW-0010">Activator</keyword>
<dbReference type="InterPro" id="IPR049402">
    <property type="entry name" value="DZF_dom_C"/>
</dbReference>
<dbReference type="GO" id="GO:0003677">
    <property type="term" value="F:DNA binding"/>
    <property type="evidence" value="ECO:0007669"/>
    <property type="project" value="UniProtKB-KW"/>
</dbReference>
<dbReference type="PROSITE" id="PS50152">
    <property type="entry name" value="25A_SYNTH_3"/>
    <property type="match status" value="2"/>
</dbReference>
<dbReference type="PROSITE" id="PS51703">
    <property type="entry name" value="DZF"/>
    <property type="match status" value="2"/>
</dbReference>
<evidence type="ECO:0000256" key="6">
    <source>
        <dbReference type="ARBA" id="ARBA00023242"/>
    </source>
</evidence>
<gene>
    <name evidence="9" type="primary">HaOG211227</name>
    <name evidence="9" type="ORF">B5X24_HaOG211227</name>
</gene>